<comment type="caution">
    <text evidence="2">The sequence shown here is derived from an EMBL/GenBank/DDBJ whole genome shotgun (WGS) entry which is preliminary data.</text>
</comment>
<evidence type="ECO:0000313" key="3">
    <source>
        <dbReference type="Proteomes" id="UP000314294"/>
    </source>
</evidence>
<name>A0A4Z2HX08_9TELE</name>
<keyword evidence="3" id="KW-1185">Reference proteome</keyword>
<evidence type="ECO:0000313" key="2">
    <source>
        <dbReference type="EMBL" id="TNN70218.1"/>
    </source>
</evidence>
<sequence>MSENHRQGSLYASDELKREKNRDLGGSGGSGEHSMKKQSVSVTPAFTHYLLDFICATPRPSTSSLPFNCRHKKKL</sequence>
<organism evidence="2 3">
    <name type="scientific">Liparis tanakae</name>
    <name type="common">Tanaka's snailfish</name>
    <dbReference type="NCBI Taxonomy" id="230148"/>
    <lineage>
        <taxon>Eukaryota</taxon>
        <taxon>Metazoa</taxon>
        <taxon>Chordata</taxon>
        <taxon>Craniata</taxon>
        <taxon>Vertebrata</taxon>
        <taxon>Euteleostomi</taxon>
        <taxon>Actinopterygii</taxon>
        <taxon>Neopterygii</taxon>
        <taxon>Teleostei</taxon>
        <taxon>Neoteleostei</taxon>
        <taxon>Acanthomorphata</taxon>
        <taxon>Eupercaria</taxon>
        <taxon>Perciformes</taxon>
        <taxon>Cottioidei</taxon>
        <taxon>Cottales</taxon>
        <taxon>Liparidae</taxon>
        <taxon>Liparis</taxon>
    </lineage>
</organism>
<dbReference type="Proteomes" id="UP000314294">
    <property type="component" value="Unassembled WGS sequence"/>
</dbReference>
<evidence type="ECO:0000256" key="1">
    <source>
        <dbReference type="SAM" id="MobiDB-lite"/>
    </source>
</evidence>
<accession>A0A4Z2HX08</accession>
<dbReference type="AlphaFoldDB" id="A0A4Z2HX08"/>
<feature type="region of interest" description="Disordered" evidence="1">
    <location>
        <begin position="1"/>
        <end position="39"/>
    </location>
</feature>
<reference evidence="2 3" key="1">
    <citation type="submission" date="2019-03" db="EMBL/GenBank/DDBJ databases">
        <title>First draft genome of Liparis tanakae, snailfish: a comprehensive survey of snailfish specific genes.</title>
        <authorList>
            <person name="Kim W."/>
            <person name="Song I."/>
            <person name="Jeong J.-H."/>
            <person name="Kim D."/>
            <person name="Kim S."/>
            <person name="Ryu S."/>
            <person name="Song J.Y."/>
            <person name="Lee S.K."/>
        </authorList>
    </citation>
    <scope>NUCLEOTIDE SEQUENCE [LARGE SCALE GENOMIC DNA]</scope>
    <source>
        <tissue evidence="2">Muscle</tissue>
    </source>
</reference>
<gene>
    <name evidence="2" type="ORF">EYF80_019589</name>
</gene>
<proteinExistence type="predicted"/>
<feature type="compositionally biased region" description="Basic and acidic residues" evidence="1">
    <location>
        <begin position="14"/>
        <end position="23"/>
    </location>
</feature>
<dbReference type="EMBL" id="SRLO01000166">
    <property type="protein sequence ID" value="TNN70218.1"/>
    <property type="molecule type" value="Genomic_DNA"/>
</dbReference>
<protein>
    <submittedName>
        <fullName evidence="2">Uncharacterized protein</fullName>
    </submittedName>
</protein>